<dbReference type="EMBL" id="BA000022">
    <property type="protein sequence ID" value="BAA10258.1"/>
    <property type="molecule type" value="Genomic_DNA"/>
</dbReference>
<dbReference type="PIR" id="S74340">
    <property type="entry name" value="S74340"/>
</dbReference>
<dbReference type="KEGG" id="syn:sll0403"/>
<dbReference type="PaxDb" id="1148-1001119"/>
<proteinExistence type="predicted"/>
<keyword evidence="1" id="KW-0472">Membrane</keyword>
<keyword evidence="1" id="KW-1133">Transmembrane helix</keyword>
<evidence type="ECO:0000313" key="3">
    <source>
        <dbReference type="Proteomes" id="UP000001425"/>
    </source>
</evidence>
<dbReference type="AlphaFoldDB" id="Q55126"/>
<dbReference type="InParanoid" id="Q55126"/>
<dbReference type="STRING" id="1148.gene:10499757"/>
<dbReference type="Proteomes" id="UP000001425">
    <property type="component" value="Chromosome"/>
</dbReference>
<name>Q55126_SYNY3</name>
<dbReference type="EnsemblBacteria" id="BAA10258">
    <property type="protein sequence ID" value="BAA10258"/>
    <property type="gene ID" value="BAA10258"/>
</dbReference>
<protein>
    <submittedName>
        <fullName evidence="2">Sll0403 protein</fullName>
    </submittedName>
</protein>
<reference evidence="2 3" key="2">
    <citation type="journal article" date="1996" name="DNA Res.">
        <title>Sequence analysis of the genome of the unicellular cyanobacterium Synechocystis sp. strain PCC6803. II. Sequence determination of the entire genome and assignment of potential protein-coding regions.</title>
        <authorList>
            <person name="Kaneko T."/>
            <person name="Sato S."/>
            <person name="Kotani H."/>
            <person name="Tanaka A."/>
            <person name="Asamizu E."/>
            <person name="Nakamura Y."/>
            <person name="Miyajima N."/>
            <person name="Hirosawa M."/>
            <person name="Sugiura M."/>
            <person name="Sasamoto S."/>
            <person name="Kimura T."/>
            <person name="Hosouchi T."/>
            <person name="Matsuno A."/>
            <person name="Muraki A."/>
            <person name="Nakazaki N."/>
            <person name="Naruo K."/>
            <person name="Okumura S."/>
            <person name="Shimpo S."/>
            <person name="Takeuchi C."/>
            <person name="Wada T."/>
            <person name="Watanabe A."/>
            <person name="Yamada M."/>
            <person name="Yasuda M."/>
            <person name="Tabata S."/>
        </authorList>
    </citation>
    <scope>NUCLEOTIDE SEQUENCE [LARGE SCALE GENOMIC DNA]</scope>
    <source>
        <strain evidence="3">ATCC 27184 / PCC 6803 / Kazusa</strain>
    </source>
</reference>
<accession>Q55126</accession>
<gene>
    <name evidence="2" type="ordered locus">sll0403</name>
</gene>
<reference evidence="2 3" key="1">
    <citation type="journal article" date="1995" name="DNA Res.">
        <title>Sequence analysis of the genome of the unicellular cyanobacterium Synechocystis sp. strain PCC6803. I. Sequence features in the 1 Mb region from map positions 64% to 92% of the genome.</title>
        <authorList>
            <person name="Kaneko T."/>
            <person name="Tanaka A."/>
            <person name="Sato S."/>
            <person name="Kotani H."/>
            <person name="Sazuka T."/>
            <person name="Miyajima N."/>
            <person name="Sugiura M."/>
            <person name="Tabata S."/>
        </authorList>
    </citation>
    <scope>NUCLEOTIDE SEQUENCE [LARGE SCALE GENOMIC DNA]</scope>
    <source>
        <strain evidence="3">ATCC 27184 / PCC 6803 / Kazusa</strain>
    </source>
</reference>
<organism evidence="2 3">
    <name type="scientific">Synechocystis sp. (strain ATCC 27184 / PCC 6803 / Kazusa)</name>
    <dbReference type="NCBI Taxonomy" id="1111708"/>
    <lineage>
        <taxon>Bacteria</taxon>
        <taxon>Bacillati</taxon>
        <taxon>Cyanobacteriota</taxon>
        <taxon>Cyanophyceae</taxon>
        <taxon>Synechococcales</taxon>
        <taxon>Merismopediaceae</taxon>
        <taxon>Synechocystis</taxon>
    </lineage>
</organism>
<evidence type="ECO:0000256" key="1">
    <source>
        <dbReference type="SAM" id="Phobius"/>
    </source>
</evidence>
<keyword evidence="3" id="KW-1185">Reference proteome</keyword>
<feature type="transmembrane region" description="Helical" evidence="1">
    <location>
        <begin position="116"/>
        <end position="139"/>
    </location>
</feature>
<evidence type="ECO:0000313" key="2">
    <source>
        <dbReference type="EMBL" id="BAA10258.1"/>
    </source>
</evidence>
<sequence>MSSFNQITTIFSRKVQIGQLTVPVAIAFYLLVFSATVCILNYKYLQEYNQLMEYIKKYYPDIYEEIRQKPDVGNMAYSKGYKRLKPLIKLSNSMDSFDDPKLNKLVSQFIKFDRNFMIFSSVLIAITMIIGLAVGILYLN</sequence>
<keyword evidence="1" id="KW-0812">Transmembrane</keyword>
<feature type="transmembrane region" description="Helical" evidence="1">
    <location>
        <begin position="20"/>
        <end position="42"/>
    </location>
</feature>